<dbReference type="SUPFAM" id="SSF52096">
    <property type="entry name" value="ClpP/crotonase"/>
    <property type="match status" value="2"/>
</dbReference>
<dbReference type="Proteomes" id="UP001234989">
    <property type="component" value="Chromosome 5"/>
</dbReference>
<dbReference type="InterPro" id="IPR018376">
    <property type="entry name" value="Enoyl-CoA_hyd/isom_CS"/>
</dbReference>
<dbReference type="InterPro" id="IPR029045">
    <property type="entry name" value="ClpP/crotonase-like_dom_sf"/>
</dbReference>
<evidence type="ECO:0000313" key="3">
    <source>
        <dbReference type="EMBL" id="WMV29289.1"/>
    </source>
</evidence>
<evidence type="ECO:0000256" key="1">
    <source>
        <dbReference type="ARBA" id="ARBA00005254"/>
    </source>
</evidence>
<dbReference type="Gene3D" id="3.90.226.10">
    <property type="entry name" value="2-enoyl-CoA Hydratase, Chain A, domain 1"/>
    <property type="match status" value="2"/>
</dbReference>
<sequence>MEEYKSLKIIQKSPNSLVYYLYLNRATHLNALSRDFFTEFPKAISSLDQNPNVAVIILAGSGKHFCSGIDLQTLGDIFKESDYVDCGRKVERLRRHIKFLQEAITALECCRKPVIAAVHGACIGGAIDIITACDIRYCSSDAFFSVKEVDLAITADLGTLQRLPSIVGFGNAMELALTGRRFTGSEAKDLGLVSKLFTSKEALEEGVKVVAEAISSLDQNPNVAVIILAGSGKHFCSGVNFQTLADVFKETHAADCARNVKRIQRHIKFMQEAITALECCRKPVIAAVHGACIGGAIDLITACDIRYCSSDAFFSIKEVDLAMTADLGILQRLPSIVGSGNAMELALTGRRFTGSEAKDLCLVSKVFTSKEALEEGVKVVADGILSWPIHYMQQSGLPSMNPELHRVGIHPLGDY</sequence>
<dbReference type="PANTHER" id="PTHR43149:SF1">
    <property type="entry name" value="DELTA(3,5)-DELTA(2,4)-DIENOYL-COA ISOMERASE, MITOCHONDRIAL"/>
    <property type="match status" value="1"/>
</dbReference>
<dbReference type="GO" id="GO:0051750">
    <property type="term" value="F:delta(3,5)-delta(2,4)-dienoyl-CoA isomerase activity"/>
    <property type="evidence" value="ECO:0007669"/>
    <property type="project" value="TreeGrafter"/>
</dbReference>
<evidence type="ECO:0000256" key="2">
    <source>
        <dbReference type="RuleBase" id="RU003707"/>
    </source>
</evidence>
<keyword evidence="4" id="KW-1185">Reference proteome</keyword>
<dbReference type="Pfam" id="PF00378">
    <property type="entry name" value="ECH_1"/>
    <property type="match status" value="1"/>
</dbReference>
<name>A0AAF0TRH8_SOLVR</name>
<dbReference type="InterPro" id="IPR045002">
    <property type="entry name" value="Ech1-like"/>
</dbReference>
<gene>
    <name evidence="3" type="ORF">MTR67_022674</name>
</gene>
<dbReference type="CDD" id="cd06558">
    <property type="entry name" value="crotonase-like"/>
    <property type="match status" value="2"/>
</dbReference>
<dbReference type="EMBL" id="CP133616">
    <property type="protein sequence ID" value="WMV29289.1"/>
    <property type="molecule type" value="Genomic_DNA"/>
</dbReference>
<organism evidence="3 4">
    <name type="scientific">Solanum verrucosum</name>
    <dbReference type="NCBI Taxonomy" id="315347"/>
    <lineage>
        <taxon>Eukaryota</taxon>
        <taxon>Viridiplantae</taxon>
        <taxon>Streptophyta</taxon>
        <taxon>Embryophyta</taxon>
        <taxon>Tracheophyta</taxon>
        <taxon>Spermatophyta</taxon>
        <taxon>Magnoliopsida</taxon>
        <taxon>eudicotyledons</taxon>
        <taxon>Gunneridae</taxon>
        <taxon>Pentapetalae</taxon>
        <taxon>asterids</taxon>
        <taxon>lamiids</taxon>
        <taxon>Solanales</taxon>
        <taxon>Solanaceae</taxon>
        <taxon>Solanoideae</taxon>
        <taxon>Solaneae</taxon>
        <taxon>Solanum</taxon>
    </lineage>
</organism>
<evidence type="ECO:0000313" key="4">
    <source>
        <dbReference type="Proteomes" id="UP001234989"/>
    </source>
</evidence>
<dbReference type="PANTHER" id="PTHR43149">
    <property type="entry name" value="ENOYL-COA HYDRATASE"/>
    <property type="match status" value="1"/>
</dbReference>
<reference evidence="3" key="1">
    <citation type="submission" date="2023-08" db="EMBL/GenBank/DDBJ databases">
        <title>A de novo genome assembly of Solanum verrucosum Schlechtendal, a Mexican diploid species geographically isolated from the other diploid A-genome species in potato relatives.</title>
        <authorList>
            <person name="Hosaka K."/>
        </authorList>
    </citation>
    <scope>NUCLEOTIDE SEQUENCE</scope>
    <source>
        <tissue evidence="3">Young leaves</tissue>
    </source>
</reference>
<accession>A0AAF0TRH8</accession>
<proteinExistence type="inferred from homology"/>
<dbReference type="PROSITE" id="PS00166">
    <property type="entry name" value="ENOYL_COA_HYDRATASE"/>
    <property type="match status" value="2"/>
</dbReference>
<dbReference type="AlphaFoldDB" id="A0AAF0TRH8"/>
<dbReference type="InterPro" id="IPR001753">
    <property type="entry name" value="Enoyl-CoA_hydra/iso"/>
</dbReference>
<dbReference type="GO" id="GO:0005777">
    <property type="term" value="C:peroxisome"/>
    <property type="evidence" value="ECO:0007669"/>
    <property type="project" value="TreeGrafter"/>
</dbReference>
<comment type="similarity">
    <text evidence="1 2">Belongs to the enoyl-CoA hydratase/isomerase family.</text>
</comment>
<protein>
    <submittedName>
        <fullName evidence="3">Uncharacterized protein</fullName>
    </submittedName>
</protein>
<dbReference type="FunFam" id="3.90.226.10:FF:000024">
    <property type="entry name" value="Delta3,5-delta2,4-dienoyl-CoA isomerase"/>
    <property type="match status" value="1"/>
</dbReference>